<comment type="pathway">
    <text evidence="2">Porphyrin-containing compound metabolism; protoporphyrin-IX biosynthesis; coproporphyrinogen-III from 5-aminolevulinate: step 2/4.</text>
</comment>
<dbReference type="InterPro" id="IPR022417">
    <property type="entry name" value="Porphobilin_deaminase_N"/>
</dbReference>
<gene>
    <name evidence="14" type="ORF">EJ08DRAFT_648184</name>
</gene>
<feature type="region of interest" description="Disordered" evidence="11">
    <location>
        <begin position="1"/>
        <end position="23"/>
    </location>
</feature>
<feature type="domain" description="Porphobilinogen deaminase C-terminal" evidence="13">
    <location>
        <begin position="266"/>
        <end position="338"/>
    </location>
</feature>
<evidence type="ECO:0000256" key="4">
    <source>
        <dbReference type="ARBA" id="ARBA00012655"/>
    </source>
</evidence>
<dbReference type="EC" id="2.5.1.61" evidence="4"/>
<dbReference type="GO" id="GO:0004418">
    <property type="term" value="F:hydroxymethylbilane synthase activity"/>
    <property type="evidence" value="ECO:0007669"/>
    <property type="project" value="UniProtKB-EC"/>
</dbReference>
<name>A0A9P4NUD5_9PEZI</name>
<evidence type="ECO:0000313" key="15">
    <source>
        <dbReference type="Proteomes" id="UP000800235"/>
    </source>
</evidence>
<evidence type="ECO:0000256" key="11">
    <source>
        <dbReference type="SAM" id="MobiDB-lite"/>
    </source>
</evidence>
<organism evidence="14 15">
    <name type="scientific">Tothia fuscella</name>
    <dbReference type="NCBI Taxonomy" id="1048955"/>
    <lineage>
        <taxon>Eukaryota</taxon>
        <taxon>Fungi</taxon>
        <taxon>Dikarya</taxon>
        <taxon>Ascomycota</taxon>
        <taxon>Pezizomycotina</taxon>
        <taxon>Dothideomycetes</taxon>
        <taxon>Pleosporomycetidae</taxon>
        <taxon>Venturiales</taxon>
        <taxon>Cylindrosympodiaceae</taxon>
        <taxon>Tothia</taxon>
    </lineage>
</organism>
<dbReference type="Gene3D" id="3.40.190.10">
    <property type="entry name" value="Periplasmic binding protein-like II"/>
    <property type="match status" value="2"/>
</dbReference>
<dbReference type="InterPro" id="IPR022418">
    <property type="entry name" value="Porphobilinogen_deaminase_C"/>
</dbReference>
<dbReference type="AlphaFoldDB" id="A0A9P4NUD5"/>
<dbReference type="InterPro" id="IPR000860">
    <property type="entry name" value="HemC"/>
</dbReference>
<dbReference type="SUPFAM" id="SSF54782">
    <property type="entry name" value="Porphobilinogen deaminase (hydroxymethylbilane synthase), C-terminal domain"/>
    <property type="match status" value="1"/>
</dbReference>
<dbReference type="EMBL" id="MU007026">
    <property type="protein sequence ID" value="KAF2432415.1"/>
    <property type="molecule type" value="Genomic_DNA"/>
</dbReference>
<dbReference type="OrthoDB" id="564646at2759"/>
<keyword evidence="7" id="KW-0350">Heme biosynthesis</keyword>
<dbReference type="InterPro" id="IPR022419">
    <property type="entry name" value="Porphobilin_deaminase_cofac_BS"/>
</dbReference>
<evidence type="ECO:0000256" key="8">
    <source>
        <dbReference type="ARBA" id="ARBA00023244"/>
    </source>
</evidence>
<dbReference type="PROSITE" id="PS00533">
    <property type="entry name" value="PORPHOBILINOGEN_DEAM"/>
    <property type="match status" value="1"/>
</dbReference>
<dbReference type="FunFam" id="3.30.160.40:FF:000002">
    <property type="entry name" value="Porphobilinogen deaminase"/>
    <property type="match status" value="1"/>
</dbReference>
<dbReference type="SUPFAM" id="SSF53850">
    <property type="entry name" value="Periplasmic binding protein-like II"/>
    <property type="match status" value="1"/>
</dbReference>
<proteinExistence type="inferred from homology"/>
<evidence type="ECO:0000259" key="13">
    <source>
        <dbReference type="Pfam" id="PF03900"/>
    </source>
</evidence>
<evidence type="ECO:0000259" key="12">
    <source>
        <dbReference type="Pfam" id="PF01379"/>
    </source>
</evidence>
<dbReference type="Proteomes" id="UP000800235">
    <property type="component" value="Unassembled WGS sequence"/>
</dbReference>
<evidence type="ECO:0000256" key="9">
    <source>
        <dbReference type="ARBA" id="ARBA00030685"/>
    </source>
</evidence>
<keyword evidence="15" id="KW-1185">Reference proteome</keyword>
<dbReference type="PRINTS" id="PR00151">
    <property type="entry name" value="PORPHBDMNASE"/>
</dbReference>
<dbReference type="FunFam" id="3.40.190.10:FF:000005">
    <property type="entry name" value="Porphobilinogen deaminase"/>
    <property type="match status" value="1"/>
</dbReference>
<evidence type="ECO:0000313" key="14">
    <source>
        <dbReference type="EMBL" id="KAF2432415.1"/>
    </source>
</evidence>
<keyword evidence="6" id="KW-0808">Transferase</keyword>
<keyword evidence="8" id="KW-0627">Porphyrin biosynthesis</keyword>
<feature type="domain" description="Porphobilinogen deaminase N-terminal" evidence="12">
    <location>
        <begin position="21"/>
        <end position="253"/>
    </location>
</feature>
<dbReference type="InterPro" id="IPR036803">
    <property type="entry name" value="Porphobilinogen_deaminase_C_sf"/>
</dbReference>
<sequence length="363" mass="39306">MATQSEPVPQSESTSTTTKTLRVGTRRSQLARIQTDIVVAAVHAQFPEYKCDIHAIDPLGDRDKITALYAFNAKSLWTEELEVLLEGGELDFIVHSLKDMPTQLPTTLSIGAIFPREDPRDALVLSPSLLAPSMTPSQTNAHDILNSLPKGSIIGTSSLRRSAQLKRSYPHLDFADVRGNVPTRLRKLDDPSSFTDQVVPQYAALILAAAGLMRLGLGDRITKLLSKNEGGCLHAVGQGAIGVEVRTRDENTKALIKKLGCWDTTRACLAERSLMRTLEGGCSVPIGVETEWPEKDSLLMRAVVVSLDGSEAVEAEVVQKVADEESAEELGREVARILVKRGAGDILGKIVLNRNIIAEQGAA</sequence>
<evidence type="ECO:0000256" key="5">
    <source>
        <dbReference type="ARBA" id="ARBA00016519"/>
    </source>
</evidence>
<dbReference type="Gene3D" id="3.30.160.40">
    <property type="entry name" value="Porphobilinogen deaminase, C-terminal domain"/>
    <property type="match status" value="1"/>
</dbReference>
<dbReference type="PANTHER" id="PTHR11557:SF0">
    <property type="entry name" value="PORPHOBILINOGEN DEAMINASE"/>
    <property type="match status" value="1"/>
</dbReference>
<protein>
    <recommendedName>
        <fullName evidence="5">Porphobilinogen deaminase</fullName>
        <ecNumber evidence="4">2.5.1.61</ecNumber>
    </recommendedName>
    <alternativeName>
        <fullName evidence="10">Hydroxymethylbilane synthase</fullName>
    </alternativeName>
    <alternativeName>
        <fullName evidence="9">Pre-uroporphyrinogen synthase</fullName>
    </alternativeName>
</protein>
<reference evidence="14" key="1">
    <citation type="journal article" date="2020" name="Stud. Mycol.">
        <title>101 Dothideomycetes genomes: a test case for predicting lifestyles and emergence of pathogens.</title>
        <authorList>
            <person name="Haridas S."/>
            <person name="Albert R."/>
            <person name="Binder M."/>
            <person name="Bloem J."/>
            <person name="Labutti K."/>
            <person name="Salamov A."/>
            <person name="Andreopoulos B."/>
            <person name="Baker S."/>
            <person name="Barry K."/>
            <person name="Bills G."/>
            <person name="Bluhm B."/>
            <person name="Cannon C."/>
            <person name="Castanera R."/>
            <person name="Culley D."/>
            <person name="Daum C."/>
            <person name="Ezra D."/>
            <person name="Gonzalez J."/>
            <person name="Henrissat B."/>
            <person name="Kuo A."/>
            <person name="Liang C."/>
            <person name="Lipzen A."/>
            <person name="Lutzoni F."/>
            <person name="Magnuson J."/>
            <person name="Mondo S."/>
            <person name="Nolan M."/>
            <person name="Ohm R."/>
            <person name="Pangilinan J."/>
            <person name="Park H.-J."/>
            <person name="Ramirez L."/>
            <person name="Alfaro M."/>
            <person name="Sun H."/>
            <person name="Tritt A."/>
            <person name="Yoshinaga Y."/>
            <person name="Zwiers L.-H."/>
            <person name="Turgeon B."/>
            <person name="Goodwin S."/>
            <person name="Spatafora J."/>
            <person name="Crous P."/>
            <person name="Grigoriev I."/>
        </authorList>
    </citation>
    <scope>NUCLEOTIDE SEQUENCE</scope>
    <source>
        <strain evidence="14">CBS 130266</strain>
    </source>
</reference>
<evidence type="ECO:0000256" key="7">
    <source>
        <dbReference type="ARBA" id="ARBA00023133"/>
    </source>
</evidence>
<comment type="similarity">
    <text evidence="3">Belongs to the HMBS family.</text>
</comment>
<accession>A0A9P4NUD5</accession>
<comment type="caution">
    <text evidence="14">The sequence shown here is derived from an EMBL/GenBank/DDBJ whole genome shotgun (WGS) entry which is preliminary data.</text>
</comment>
<dbReference type="PANTHER" id="PTHR11557">
    <property type="entry name" value="PORPHOBILINOGEN DEAMINASE"/>
    <property type="match status" value="1"/>
</dbReference>
<dbReference type="GO" id="GO:0005737">
    <property type="term" value="C:cytoplasm"/>
    <property type="evidence" value="ECO:0007669"/>
    <property type="project" value="TreeGrafter"/>
</dbReference>
<evidence type="ECO:0000256" key="2">
    <source>
        <dbReference type="ARBA" id="ARBA00004735"/>
    </source>
</evidence>
<dbReference type="NCBIfam" id="TIGR00212">
    <property type="entry name" value="hemC"/>
    <property type="match status" value="1"/>
</dbReference>
<evidence type="ECO:0000256" key="10">
    <source>
        <dbReference type="ARBA" id="ARBA00033064"/>
    </source>
</evidence>
<dbReference type="Pfam" id="PF03900">
    <property type="entry name" value="Porphobil_deamC"/>
    <property type="match status" value="1"/>
</dbReference>
<evidence type="ECO:0000256" key="3">
    <source>
        <dbReference type="ARBA" id="ARBA00005638"/>
    </source>
</evidence>
<evidence type="ECO:0000256" key="6">
    <source>
        <dbReference type="ARBA" id="ARBA00022679"/>
    </source>
</evidence>
<dbReference type="GO" id="GO:0006783">
    <property type="term" value="P:heme biosynthetic process"/>
    <property type="evidence" value="ECO:0007669"/>
    <property type="project" value="UniProtKB-KW"/>
</dbReference>
<dbReference type="Pfam" id="PF01379">
    <property type="entry name" value="Porphobil_deam"/>
    <property type="match status" value="1"/>
</dbReference>
<comment type="cofactor">
    <cofactor evidence="1">
        <name>dipyrromethane</name>
        <dbReference type="ChEBI" id="CHEBI:60342"/>
    </cofactor>
</comment>
<dbReference type="PIRSF" id="PIRSF001438">
    <property type="entry name" value="4pyrrol_synth_OHMeBilane_synth"/>
    <property type="match status" value="1"/>
</dbReference>
<evidence type="ECO:0000256" key="1">
    <source>
        <dbReference type="ARBA" id="ARBA00001916"/>
    </source>
</evidence>